<dbReference type="InterPro" id="IPR022791">
    <property type="entry name" value="L-PG_synthase/AglD"/>
</dbReference>
<reference evidence="7 8" key="1">
    <citation type="submission" date="2018-05" db="EMBL/GenBank/DDBJ databases">
        <title>Rhodohalobacter halophilus gen. nov., sp. nov., a moderately halophilic member of the family Balneolaceae.</title>
        <authorList>
            <person name="Liu Z.-W."/>
        </authorList>
    </citation>
    <scope>NUCLEOTIDE SEQUENCE [LARGE SCALE GENOMIC DNA]</scope>
    <source>
        <strain evidence="7 8">8A47</strain>
    </source>
</reference>
<evidence type="ECO:0000256" key="6">
    <source>
        <dbReference type="SAM" id="Phobius"/>
    </source>
</evidence>
<proteinExistence type="predicted"/>
<dbReference type="OrthoDB" id="9812094at2"/>
<dbReference type="EMBL" id="QGGB01000002">
    <property type="protein sequence ID" value="PWN07925.1"/>
    <property type="molecule type" value="Genomic_DNA"/>
</dbReference>
<feature type="transmembrane region" description="Helical" evidence="6">
    <location>
        <begin position="250"/>
        <end position="271"/>
    </location>
</feature>
<dbReference type="RefSeq" id="WP_109644543.1">
    <property type="nucleotide sequence ID" value="NZ_QGGB01000002.1"/>
</dbReference>
<keyword evidence="2" id="KW-1003">Cell membrane</keyword>
<keyword evidence="4 6" id="KW-1133">Transmembrane helix</keyword>
<dbReference type="Proteomes" id="UP000245533">
    <property type="component" value="Unassembled WGS sequence"/>
</dbReference>
<feature type="transmembrane region" description="Helical" evidence="6">
    <location>
        <begin position="291"/>
        <end position="324"/>
    </location>
</feature>
<evidence type="ECO:0000256" key="1">
    <source>
        <dbReference type="ARBA" id="ARBA00004651"/>
    </source>
</evidence>
<feature type="transmembrane region" description="Helical" evidence="6">
    <location>
        <begin position="159"/>
        <end position="179"/>
    </location>
</feature>
<dbReference type="InterPro" id="IPR036259">
    <property type="entry name" value="MFS_trans_sf"/>
</dbReference>
<feature type="transmembrane region" description="Helical" evidence="6">
    <location>
        <begin position="222"/>
        <end position="243"/>
    </location>
</feature>
<evidence type="ECO:0000313" key="7">
    <source>
        <dbReference type="EMBL" id="PWN07925.1"/>
    </source>
</evidence>
<keyword evidence="3 6" id="KW-0812">Transmembrane</keyword>
<dbReference type="Pfam" id="PF03706">
    <property type="entry name" value="LPG_synthase_TM"/>
    <property type="match status" value="1"/>
</dbReference>
<evidence type="ECO:0000256" key="3">
    <source>
        <dbReference type="ARBA" id="ARBA00022692"/>
    </source>
</evidence>
<keyword evidence="5 6" id="KW-0472">Membrane</keyword>
<evidence type="ECO:0000256" key="5">
    <source>
        <dbReference type="ARBA" id="ARBA00023136"/>
    </source>
</evidence>
<dbReference type="PANTHER" id="PTHR39087">
    <property type="entry name" value="UPF0104 MEMBRANE PROTEIN MJ1595"/>
    <property type="match status" value="1"/>
</dbReference>
<comment type="subcellular location">
    <subcellularLocation>
        <location evidence="1">Cell membrane</location>
        <topology evidence="1">Multi-pass membrane protein</topology>
    </subcellularLocation>
</comment>
<evidence type="ECO:0000313" key="8">
    <source>
        <dbReference type="Proteomes" id="UP000245533"/>
    </source>
</evidence>
<sequence>MRKRRILNILVSIVVAGLFIWLAVRNVDLSELWEQIRGVTLGWLPFFLIVMLVSHYLRAERWRLLLTKDYSDIRRSTLFAGVMMGYFFNSLVPRLGEVTRPVYVARQHKMSSSNLIGTIVIERLFDMATLLVLALFSALYLVQDLGSFQRLFGTEGWPWYFYLVLPGLFVILAAGIWFVRKVLISLESREKISSPLLENIVQKARSFSDGIVSIRHVENWPLFLLLTAGIWFGYVIMAWLPFFMMNLQEIYGLTFTDAVVLTIVSSVGVSIPTPAGIGSYHLLIQQSLSVLYQVPAVSALTYATVAHGVTVITVLIAGPLTLWWDKARTLNRS</sequence>
<dbReference type="GO" id="GO:0005886">
    <property type="term" value="C:plasma membrane"/>
    <property type="evidence" value="ECO:0007669"/>
    <property type="project" value="UniProtKB-SubCell"/>
</dbReference>
<keyword evidence="8" id="KW-1185">Reference proteome</keyword>
<name>A0A316TXB9_9BACT</name>
<dbReference type="AlphaFoldDB" id="A0A316TXB9"/>
<evidence type="ECO:0000256" key="2">
    <source>
        <dbReference type="ARBA" id="ARBA00022475"/>
    </source>
</evidence>
<feature type="transmembrane region" description="Helical" evidence="6">
    <location>
        <begin position="115"/>
        <end position="139"/>
    </location>
</feature>
<organism evidence="7 8">
    <name type="scientific">Rhodohalobacter mucosus</name>
    <dbReference type="NCBI Taxonomy" id="2079485"/>
    <lineage>
        <taxon>Bacteria</taxon>
        <taxon>Pseudomonadati</taxon>
        <taxon>Balneolota</taxon>
        <taxon>Balneolia</taxon>
        <taxon>Balneolales</taxon>
        <taxon>Balneolaceae</taxon>
        <taxon>Rhodohalobacter</taxon>
    </lineage>
</organism>
<evidence type="ECO:0000256" key="4">
    <source>
        <dbReference type="ARBA" id="ARBA00022989"/>
    </source>
</evidence>
<comment type="caution">
    <text evidence="7">The sequence shown here is derived from an EMBL/GenBank/DDBJ whole genome shotgun (WGS) entry which is preliminary data.</text>
</comment>
<accession>A0A316TXB9</accession>
<gene>
    <name evidence="7" type="ORF">DDZ15_02630</name>
</gene>
<protein>
    <submittedName>
        <fullName evidence="7">TIGR00374 family protein</fullName>
    </submittedName>
</protein>
<feature type="transmembrane region" description="Helical" evidence="6">
    <location>
        <begin position="36"/>
        <end position="57"/>
    </location>
</feature>
<dbReference type="PANTHER" id="PTHR39087:SF2">
    <property type="entry name" value="UPF0104 MEMBRANE PROTEIN MJ1595"/>
    <property type="match status" value="1"/>
</dbReference>
<dbReference type="SUPFAM" id="SSF103473">
    <property type="entry name" value="MFS general substrate transporter"/>
    <property type="match status" value="1"/>
</dbReference>
<feature type="transmembrane region" description="Helical" evidence="6">
    <location>
        <begin position="7"/>
        <end position="24"/>
    </location>
</feature>